<feature type="region of interest" description="Disordered" evidence="2">
    <location>
        <begin position="1"/>
        <end position="28"/>
    </location>
</feature>
<feature type="compositionally biased region" description="Low complexity" evidence="2">
    <location>
        <begin position="638"/>
        <end position="668"/>
    </location>
</feature>
<dbReference type="EMBL" id="RWJN01000567">
    <property type="protein sequence ID" value="TCD60626.1"/>
    <property type="molecule type" value="Genomic_DNA"/>
</dbReference>
<evidence type="ECO:0000256" key="1">
    <source>
        <dbReference type="ARBA" id="ARBA00020833"/>
    </source>
</evidence>
<feature type="compositionally biased region" description="Polar residues" evidence="2">
    <location>
        <begin position="1"/>
        <end position="10"/>
    </location>
</feature>
<gene>
    <name evidence="4" type="ORF">EIP91_009757</name>
</gene>
<proteinExistence type="predicted"/>
<dbReference type="SUPFAM" id="SSF46785">
    <property type="entry name" value="Winged helix' DNA-binding domain"/>
    <property type="match status" value="1"/>
</dbReference>
<feature type="compositionally biased region" description="Low complexity" evidence="2">
    <location>
        <begin position="697"/>
        <end position="721"/>
    </location>
</feature>
<dbReference type="PROSITE" id="PS51504">
    <property type="entry name" value="H15"/>
    <property type="match status" value="1"/>
</dbReference>
<reference evidence="4 5" key="1">
    <citation type="submission" date="2018-11" db="EMBL/GenBank/DDBJ databases">
        <title>Genome assembly of Steccherinum ochraceum LE-BIN_3174, the white-rot fungus of the Steccherinaceae family (The Residual Polyporoid clade, Polyporales, Basidiomycota).</title>
        <authorList>
            <person name="Fedorova T.V."/>
            <person name="Glazunova O.A."/>
            <person name="Landesman E.O."/>
            <person name="Moiseenko K.V."/>
            <person name="Psurtseva N.V."/>
            <person name="Savinova O.S."/>
            <person name="Shakhova N.V."/>
            <person name="Tyazhelova T.V."/>
            <person name="Vasina D.V."/>
        </authorList>
    </citation>
    <scope>NUCLEOTIDE SEQUENCE [LARGE SCALE GENOMIC DNA]</scope>
    <source>
        <strain evidence="4 5">LE-BIN_3174</strain>
    </source>
</reference>
<comment type="caution">
    <text evidence="4">The sequence shown here is derived from an EMBL/GenBank/DDBJ whole genome shotgun (WGS) entry which is preliminary data.</text>
</comment>
<dbReference type="GO" id="GO:0003677">
    <property type="term" value="F:DNA binding"/>
    <property type="evidence" value="ECO:0007669"/>
    <property type="project" value="InterPro"/>
</dbReference>
<feature type="compositionally biased region" description="Acidic residues" evidence="2">
    <location>
        <begin position="601"/>
        <end position="611"/>
    </location>
</feature>
<feature type="compositionally biased region" description="Polar residues" evidence="2">
    <location>
        <begin position="418"/>
        <end position="428"/>
    </location>
</feature>
<feature type="compositionally biased region" description="Low complexity" evidence="2">
    <location>
        <begin position="447"/>
        <end position="464"/>
    </location>
</feature>
<keyword evidence="5" id="KW-1185">Reference proteome</keyword>
<dbReference type="Proteomes" id="UP000292702">
    <property type="component" value="Unassembled WGS sequence"/>
</dbReference>
<evidence type="ECO:0000313" key="4">
    <source>
        <dbReference type="EMBL" id="TCD60626.1"/>
    </source>
</evidence>
<feature type="compositionally biased region" description="Low complexity" evidence="2">
    <location>
        <begin position="494"/>
        <end position="508"/>
    </location>
</feature>
<feature type="region of interest" description="Disordered" evidence="2">
    <location>
        <begin position="601"/>
        <end position="748"/>
    </location>
</feature>
<dbReference type="GO" id="GO:0006334">
    <property type="term" value="P:nucleosome assembly"/>
    <property type="evidence" value="ECO:0007669"/>
    <property type="project" value="InterPro"/>
</dbReference>
<dbReference type="STRING" id="92696.A0A4R0R3I8"/>
<feature type="region of interest" description="Disordered" evidence="2">
    <location>
        <begin position="77"/>
        <end position="337"/>
    </location>
</feature>
<sequence>MLPASSVQTSPPLPPDKSSDVSPTNDTAGDLRRTYLSLLPPTQIIEICLTFEAHVPLHVKHSVWPIDLNAAIASLKDTRPQTPSSATNHPPENGDVPLQITEPPSQQVHPPGTNGEPMLSLKDVLDSVQASRAPSVAPPAEEVPPTTTENPSEPPASDTLRPQPVPAETPTEAPESTPTAVSASIPAPAPMSATPVPTPTADSASPAASTSAETQPAQPQNAPAATSTPQPATTTSAPHPPDPAHPPYPPYPYPAYGYPGQSPYTQAPYYGPPPGWTPYPGYPPYPGQPGYPPPPAPHHPATAAHHAQLYPPRPVHPHVAQPPQAQQNGGQSGDDLPSYEDMLVEALMDMADPEGIAPKDIFLWMESRYPVQTNFRPSASQALQKAFRRGRFEKRPSGRYRLNPNWEGGATSKRTTRRPQTLAQTAYAQSHPPQPTSPFTHAPLSRQGASASPGPQSAATASTSQTTPYAAFYGHPNQQPYGYPAYGAPPSQLAASTTAATTSSTSGADKSKDTSDGMDADDDGGDAWEAAQHILQAINFGSLQASASGATASGDATFDFSALTGAGVTAEPSRGALTSEERAALQAQLALLAAQLSEIAELDDEEEEDPPEPQGQLQPVHQPAPHVFPLPLPPPAAPTVATTPSYQQVQSAYQVQPPQPVQSETVQSPRPPQPPPPIFAAAGAHMFLDINQFPDFSSPAQSSSSPTPAPTVAPTAPVVAQAEEDESDDDDMEMVEVPPMSMMDALRT</sequence>
<feature type="compositionally biased region" description="Pro residues" evidence="2">
    <location>
        <begin position="270"/>
        <end position="298"/>
    </location>
</feature>
<feature type="compositionally biased region" description="Acidic residues" evidence="2">
    <location>
        <begin position="516"/>
        <end position="525"/>
    </location>
</feature>
<organism evidence="4 5">
    <name type="scientific">Steccherinum ochraceum</name>
    <dbReference type="NCBI Taxonomy" id="92696"/>
    <lineage>
        <taxon>Eukaryota</taxon>
        <taxon>Fungi</taxon>
        <taxon>Dikarya</taxon>
        <taxon>Basidiomycota</taxon>
        <taxon>Agaricomycotina</taxon>
        <taxon>Agaricomycetes</taxon>
        <taxon>Polyporales</taxon>
        <taxon>Steccherinaceae</taxon>
        <taxon>Steccherinum</taxon>
    </lineage>
</organism>
<dbReference type="InterPro" id="IPR005818">
    <property type="entry name" value="Histone_H1/H5_H15"/>
</dbReference>
<dbReference type="InterPro" id="IPR036390">
    <property type="entry name" value="WH_DNA-bd_sf"/>
</dbReference>
<name>A0A4R0R3I8_9APHY</name>
<dbReference type="GO" id="GO:0000786">
    <property type="term" value="C:nucleosome"/>
    <property type="evidence" value="ECO:0007669"/>
    <property type="project" value="InterPro"/>
</dbReference>
<dbReference type="Pfam" id="PF00538">
    <property type="entry name" value="Linker_histone"/>
    <property type="match status" value="1"/>
</dbReference>
<dbReference type="InterPro" id="IPR036388">
    <property type="entry name" value="WH-like_DNA-bd_sf"/>
</dbReference>
<feature type="compositionally biased region" description="Low complexity" evidence="2">
    <location>
        <begin position="127"/>
        <end position="157"/>
    </location>
</feature>
<dbReference type="Gene3D" id="1.10.10.10">
    <property type="entry name" value="Winged helix-like DNA-binding domain superfamily/Winged helix DNA-binding domain"/>
    <property type="match status" value="1"/>
</dbReference>
<protein>
    <recommendedName>
        <fullName evidence="1">Histone H1</fullName>
    </recommendedName>
</protein>
<dbReference type="AlphaFoldDB" id="A0A4R0R3I8"/>
<feature type="compositionally biased region" description="Polar residues" evidence="2">
    <location>
        <begin position="80"/>
        <end position="90"/>
    </location>
</feature>
<feature type="compositionally biased region" description="Low complexity" evidence="2">
    <location>
        <begin position="735"/>
        <end position="748"/>
    </location>
</feature>
<accession>A0A4R0R3I8</accession>
<feature type="region of interest" description="Disordered" evidence="2">
    <location>
        <begin position="494"/>
        <end position="525"/>
    </location>
</feature>
<feature type="domain" description="H15" evidence="3">
    <location>
        <begin position="335"/>
        <end position="404"/>
    </location>
</feature>
<evidence type="ECO:0000256" key="2">
    <source>
        <dbReference type="SAM" id="MobiDB-lite"/>
    </source>
</evidence>
<feature type="compositionally biased region" description="Low complexity" evidence="2">
    <location>
        <begin position="166"/>
        <end position="237"/>
    </location>
</feature>
<feature type="region of interest" description="Disordered" evidence="2">
    <location>
        <begin position="388"/>
        <end position="464"/>
    </location>
</feature>
<feature type="compositionally biased region" description="Pro residues" evidence="2">
    <location>
        <begin position="238"/>
        <end position="253"/>
    </location>
</feature>
<feature type="compositionally biased region" description="Low complexity" evidence="2">
    <location>
        <begin position="254"/>
        <end position="269"/>
    </location>
</feature>
<feature type="compositionally biased region" description="Pro residues" evidence="2">
    <location>
        <begin position="626"/>
        <end position="637"/>
    </location>
</feature>
<dbReference type="OrthoDB" id="5863171at2759"/>
<feature type="compositionally biased region" description="Pro residues" evidence="2">
    <location>
        <begin position="669"/>
        <end position="678"/>
    </location>
</feature>
<feature type="compositionally biased region" description="Low complexity" evidence="2">
    <location>
        <begin position="317"/>
        <end position="329"/>
    </location>
</feature>
<feature type="compositionally biased region" description="Acidic residues" evidence="2">
    <location>
        <begin position="722"/>
        <end position="734"/>
    </location>
</feature>
<evidence type="ECO:0000259" key="3">
    <source>
        <dbReference type="PROSITE" id="PS51504"/>
    </source>
</evidence>
<evidence type="ECO:0000313" key="5">
    <source>
        <dbReference type="Proteomes" id="UP000292702"/>
    </source>
</evidence>